<dbReference type="GO" id="GO:0009060">
    <property type="term" value="P:aerobic respiration"/>
    <property type="evidence" value="ECO:0007669"/>
    <property type="project" value="TreeGrafter"/>
</dbReference>
<evidence type="ECO:0000256" key="5">
    <source>
        <dbReference type="SAM" id="Phobius"/>
    </source>
</evidence>
<dbReference type="GO" id="GO:0016020">
    <property type="term" value="C:membrane"/>
    <property type="evidence" value="ECO:0007669"/>
    <property type="project" value="UniProtKB-SubCell"/>
</dbReference>
<gene>
    <name evidence="6" type="ORF">UNLARM2_0902</name>
</gene>
<evidence type="ECO:0000256" key="4">
    <source>
        <dbReference type="ARBA" id="ARBA00023136"/>
    </source>
</evidence>
<reference evidence="6 7" key="1">
    <citation type="journal article" date="2009" name="Genome Biol.">
        <title>Community-wide analysis of microbial genome sequence signatures.</title>
        <authorList>
            <person name="Dick G.J."/>
            <person name="Andersson A.F."/>
            <person name="Baker B.J."/>
            <person name="Simmons S.L."/>
            <person name="Thomas B.C."/>
            <person name="Yelton A.P."/>
            <person name="Banfield J.F."/>
        </authorList>
    </citation>
    <scope>NUCLEOTIDE SEQUENCE [LARGE SCALE GENOMIC DNA]</scope>
    <source>
        <strain evidence="6">ARMAN-2</strain>
    </source>
</reference>
<feature type="transmembrane region" description="Helical" evidence="5">
    <location>
        <begin position="112"/>
        <end position="131"/>
    </location>
</feature>
<feature type="transmembrane region" description="Helical" evidence="5">
    <location>
        <begin position="137"/>
        <end position="161"/>
    </location>
</feature>
<organism evidence="6 7">
    <name type="scientific">Candidatus Micrarchaeum acidiphilum ARMAN-2</name>
    <dbReference type="NCBI Taxonomy" id="425595"/>
    <lineage>
        <taxon>Archaea</taxon>
        <taxon>Candidatus Micrarchaeota</taxon>
        <taxon>Candidatus Micrarchaeia</taxon>
        <taxon>Candidatus Micrarchaeales</taxon>
        <taxon>Candidatus Micrarchaeaceae</taxon>
        <taxon>Candidatus Micrarchaeum</taxon>
    </lineage>
</organism>
<dbReference type="InterPro" id="IPR001694">
    <property type="entry name" value="NADH_UbQ_OxRdtase_su1/FPO"/>
</dbReference>
<keyword evidence="7" id="KW-1185">Reference proteome</keyword>
<feature type="transmembrane region" description="Helical" evidence="5">
    <location>
        <begin position="173"/>
        <end position="197"/>
    </location>
</feature>
<feature type="transmembrane region" description="Helical" evidence="5">
    <location>
        <begin position="324"/>
        <end position="344"/>
    </location>
</feature>
<keyword evidence="4 5" id="KW-0472">Membrane</keyword>
<protein>
    <submittedName>
        <fullName evidence="6">NADH dehydrogenase (Quinone)</fullName>
    </submittedName>
</protein>
<evidence type="ECO:0000256" key="1">
    <source>
        <dbReference type="ARBA" id="ARBA00004141"/>
    </source>
</evidence>
<keyword evidence="3 5" id="KW-1133">Transmembrane helix</keyword>
<proteinExistence type="inferred from homology"/>
<feature type="transmembrane region" description="Helical" evidence="5">
    <location>
        <begin position="268"/>
        <end position="285"/>
    </location>
</feature>
<evidence type="ECO:0000256" key="2">
    <source>
        <dbReference type="ARBA" id="ARBA00022692"/>
    </source>
</evidence>
<name>C7DIL4_MICA2</name>
<feature type="transmembrane region" description="Helical" evidence="5">
    <location>
        <begin position="30"/>
        <end position="55"/>
    </location>
</feature>
<dbReference type="PANTHER" id="PTHR11432:SF3">
    <property type="entry name" value="NADH-UBIQUINONE OXIDOREDUCTASE CHAIN 1"/>
    <property type="match status" value="1"/>
</dbReference>
<evidence type="ECO:0000313" key="6">
    <source>
        <dbReference type="EMBL" id="EET89788.1"/>
    </source>
</evidence>
<dbReference type="Pfam" id="PF00146">
    <property type="entry name" value="NADHdh"/>
    <property type="match status" value="1"/>
</dbReference>
<dbReference type="HAMAP" id="MF_01350">
    <property type="entry name" value="NDH1_NuoH"/>
    <property type="match status" value="1"/>
</dbReference>
<comment type="subcellular location">
    <subcellularLocation>
        <location evidence="1">Membrane</location>
        <topology evidence="1">Multi-pass membrane protein</topology>
    </subcellularLocation>
</comment>
<evidence type="ECO:0000313" key="7">
    <source>
        <dbReference type="Proteomes" id="UP000332487"/>
    </source>
</evidence>
<dbReference type="AlphaFoldDB" id="C7DIL4"/>
<feature type="transmembrane region" description="Helical" evidence="5">
    <location>
        <begin position="291"/>
        <end position="312"/>
    </location>
</feature>
<reference evidence="6 7" key="2">
    <citation type="journal article" date="2010" name="Proc. Natl. Acad. Sci. U.S.A.">
        <title>Enigmatic, ultrasmall, uncultivated Archaea.</title>
        <authorList>
            <person name="Baker B.J."/>
            <person name="Comolli L.R."/>
            <person name="Dick G.J."/>
            <person name="Hauser L.J."/>
            <person name="Hyatt D."/>
            <person name="Dill B.D."/>
            <person name="Land M.L."/>
            <person name="Verberkmoes N.C."/>
            <person name="Hettich R.L."/>
            <person name="Banfield J.F."/>
        </authorList>
    </citation>
    <scope>NUCLEOTIDE SEQUENCE [LARGE SCALE GENOMIC DNA]</scope>
    <source>
        <strain evidence="6">ARMAN-2</strain>
    </source>
</reference>
<dbReference type="Proteomes" id="UP000332487">
    <property type="component" value="Unassembled WGS sequence"/>
</dbReference>
<dbReference type="PANTHER" id="PTHR11432">
    <property type="entry name" value="NADH DEHYDROGENASE SUBUNIT 1"/>
    <property type="match status" value="1"/>
</dbReference>
<evidence type="ECO:0000256" key="3">
    <source>
        <dbReference type="ARBA" id="ARBA00022989"/>
    </source>
</evidence>
<dbReference type="GO" id="GO:0003954">
    <property type="term" value="F:NADH dehydrogenase activity"/>
    <property type="evidence" value="ECO:0007669"/>
    <property type="project" value="TreeGrafter"/>
</dbReference>
<sequence length="345" mass="38355">MQISSPFISSVFGYVYSKLLQLLPSSIDKAVSLLVGMLVFAIIIGVLVTLFVYLFGWGERKLMARAHSRHGPTYVGKFGILQNLADVVKLLAKENIIPDKADNPLFKLSLPIVYALFVLIVIFTPLTSTFVGINTSIALIAVFLILSFIPILMFIIGWASGNKFGSIGAQRSIVMLISYEIPLLLVIAAIAMLAHSYSLSTIVNDQSSIWYVALMPIGFVVFFIVMLAEMERPPFDLREADSELIAGWLTDVSAPYYGLALFLDYTRIFVGTLLIAVLFFGGWGGPLLPPFAWILIKIVILSIAIVIIRVTVVRMKINRLLRFGWLYLLPLSIINLIVTFVLFIR</sequence>
<keyword evidence="2 5" id="KW-0812">Transmembrane</keyword>
<dbReference type="EMBL" id="GG697241">
    <property type="protein sequence ID" value="EET89788.1"/>
    <property type="molecule type" value="Genomic_DNA"/>
</dbReference>
<feature type="transmembrane region" description="Helical" evidence="5">
    <location>
        <begin position="209"/>
        <end position="228"/>
    </location>
</feature>
<accession>C7DIL4</accession>